<dbReference type="Pfam" id="PF01421">
    <property type="entry name" value="Reprolysin"/>
    <property type="match status" value="1"/>
</dbReference>
<feature type="binding site" evidence="17">
    <location>
        <position position="451"/>
    </location>
    <ligand>
        <name>Ca(2+)</name>
        <dbReference type="ChEBI" id="CHEBI:29108"/>
        <label>2</label>
    </ligand>
</feature>
<keyword evidence="17" id="KW-0106">Calcium</keyword>
<evidence type="ECO:0000256" key="1">
    <source>
        <dbReference type="ARBA" id="ARBA00004498"/>
    </source>
</evidence>
<feature type="disulfide bond" evidence="18">
    <location>
        <begin position="475"/>
        <end position="500"/>
    </location>
</feature>
<dbReference type="FunFam" id="3.40.1620.60:FF:000001">
    <property type="entry name" value="A disintegrin and metalloproteinase with thrombospondin motifs 3"/>
    <property type="match status" value="1"/>
</dbReference>
<evidence type="ECO:0000256" key="8">
    <source>
        <dbReference type="ARBA" id="ARBA00022729"/>
    </source>
</evidence>
<comment type="subcellular location">
    <subcellularLocation>
        <location evidence="1">Secreted</location>
        <location evidence="1">Extracellular space</location>
        <location evidence="1">Extracellular matrix</location>
    </subcellularLocation>
</comment>
<feature type="binding site" evidence="17">
    <location>
        <position position="252"/>
    </location>
    <ligand>
        <name>Ca(2+)</name>
        <dbReference type="ChEBI" id="CHEBI:29108"/>
        <label>2</label>
    </ligand>
</feature>
<dbReference type="InterPro" id="IPR013273">
    <property type="entry name" value="ADAMTS/ADAMTS-like"/>
</dbReference>
<feature type="disulfide bond" evidence="18">
    <location>
        <begin position="408"/>
        <end position="434"/>
    </location>
</feature>
<feature type="binding site" evidence="17">
    <location>
        <position position="252"/>
    </location>
    <ligand>
        <name>Ca(2+)</name>
        <dbReference type="ChEBI" id="CHEBI:29108"/>
        <label>1</label>
    </ligand>
</feature>
<feature type="active site" evidence="16 19">
    <location>
        <position position="392"/>
    </location>
</feature>
<dbReference type="FunFam" id="3.40.390.10:FF:000008">
    <property type="entry name" value="A disintegrin and metalloproteinase with thrombospondin motifs 3"/>
    <property type="match status" value="1"/>
</dbReference>
<dbReference type="FunFam" id="2.20.100.10:FF:000006">
    <property type="entry name" value="A disintegrin and metalloproteinase with thrombospondin motifs 1"/>
    <property type="match status" value="1"/>
</dbReference>
<dbReference type="InterPro" id="IPR000477">
    <property type="entry name" value="RT_dom"/>
</dbReference>
<keyword evidence="4" id="KW-0964">Secreted</keyword>
<dbReference type="InterPro" id="IPR036383">
    <property type="entry name" value="TSP1_rpt_sf"/>
</dbReference>
<evidence type="ECO:0000256" key="19">
    <source>
        <dbReference type="PROSITE-ProRule" id="PRU00276"/>
    </source>
</evidence>
<feature type="disulfide bond" evidence="18">
    <location>
        <begin position="522"/>
        <end position="533"/>
    </location>
</feature>
<feature type="coiled-coil region" evidence="20">
    <location>
        <begin position="946"/>
        <end position="980"/>
    </location>
</feature>
<dbReference type="Gene3D" id="2.60.120.830">
    <property type="match status" value="1"/>
</dbReference>
<evidence type="ECO:0000256" key="9">
    <source>
        <dbReference type="ARBA" id="ARBA00022737"/>
    </source>
</evidence>
<dbReference type="InterPro" id="IPR001590">
    <property type="entry name" value="Peptidase_M12B"/>
</dbReference>
<evidence type="ECO:0000256" key="4">
    <source>
        <dbReference type="ARBA" id="ARBA00022525"/>
    </source>
</evidence>
<evidence type="ECO:0000256" key="2">
    <source>
        <dbReference type="ARBA" id="ARBA00010879"/>
    </source>
</evidence>
<feature type="domain" description="Reverse transcriptase" evidence="22">
    <location>
        <begin position="1112"/>
        <end position="1371"/>
    </location>
</feature>
<dbReference type="Proteomes" id="UP001274896">
    <property type="component" value="Unassembled WGS sequence"/>
</dbReference>
<dbReference type="CDD" id="cd04273">
    <property type="entry name" value="ZnMc_ADAMTS_like"/>
    <property type="match status" value="1"/>
</dbReference>
<keyword evidence="8" id="KW-0732">Signal</keyword>
<keyword evidence="15" id="KW-0325">Glycoprotein</keyword>
<keyword evidence="10" id="KW-0378">Hydrolase</keyword>
<dbReference type="PROSITE" id="PS50215">
    <property type="entry name" value="ADAM_MEPRO"/>
    <property type="match status" value="1"/>
</dbReference>
<dbReference type="InterPro" id="IPR043128">
    <property type="entry name" value="Rev_trsase/Diguanyl_cyclase"/>
</dbReference>
<accession>A0AAE0Q7E4</accession>
<evidence type="ECO:0000256" key="7">
    <source>
        <dbReference type="ARBA" id="ARBA00022723"/>
    </source>
</evidence>
<feature type="binding site" evidence="17 19">
    <location>
        <position position="391"/>
    </location>
    <ligand>
        <name>Zn(2+)</name>
        <dbReference type="ChEBI" id="CHEBI:29105"/>
        <note>catalytic</note>
    </ligand>
</feature>
<dbReference type="PANTHER" id="PTHR13723:SF158">
    <property type="entry name" value="A DISINTEGRIN AND METALLOPROTEINASE WITH THROMBOSPONDIN MOTIFS 3"/>
    <property type="match status" value="1"/>
</dbReference>
<dbReference type="Gene3D" id="3.40.1620.60">
    <property type="match status" value="1"/>
</dbReference>
<dbReference type="InterPro" id="IPR050439">
    <property type="entry name" value="ADAMTS_ADAMTS-like"/>
</dbReference>
<dbReference type="InterPro" id="IPR043502">
    <property type="entry name" value="DNA/RNA_pol_sf"/>
</dbReference>
<dbReference type="SUPFAM" id="SSF56672">
    <property type="entry name" value="DNA/RNA polymerases"/>
    <property type="match status" value="1"/>
</dbReference>
<dbReference type="EC" id="3.1.26.4" evidence="3"/>
<dbReference type="GO" id="GO:0030198">
    <property type="term" value="P:extracellular matrix organization"/>
    <property type="evidence" value="ECO:0007669"/>
    <property type="project" value="InterPro"/>
</dbReference>
<feature type="binding site" evidence="17 19">
    <location>
        <position position="395"/>
    </location>
    <ligand>
        <name>Zn(2+)</name>
        <dbReference type="ChEBI" id="CHEBI:29105"/>
        <note>catalytic</note>
    </ligand>
</feature>
<dbReference type="Pfam" id="PF00090">
    <property type="entry name" value="TSP_1"/>
    <property type="match status" value="1"/>
</dbReference>
<dbReference type="InterPro" id="IPR000884">
    <property type="entry name" value="TSP1_rpt"/>
</dbReference>
<dbReference type="InterPro" id="IPR045371">
    <property type="entry name" value="ADAMTS_CR_3"/>
</dbReference>
<proteinExistence type="inferred from homology"/>
<dbReference type="Pfam" id="PF05986">
    <property type="entry name" value="ADAMTS_spacer1"/>
    <property type="match status" value="1"/>
</dbReference>
<evidence type="ECO:0000259" key="22">
    <source>
        <dbReference type="PROSITE" id="PS50878"/>
    </source>
</evidence>
<keyword evidence="7 17" id="KW-0479">Metal-binding</keyword>
<dbReference type="Pfam" id="PF01562">
    <property type="entry name" value="Pep_M12B_propep"/>
    <property type="match status" value="1"/>
</dbReference>
<evidence type="ECO:0000256" key="15">
    <source>
        <dbReference type="ARBA" id="ARBA00023180"/>
    </source>
</evidence>
<dbReference type="InterPro" id="IPR041645">
    <property type="entry name" value="ADAMTS_CR_2"/>
</dbReference>
<comment type="caution">
    <text evidence="23">The sequence shown here is derived from an EMBL/GenBank/DDBJ whole genome shotgun (WGS) entry which is preliminary data.</text>
</comment>
<feature type="disulfide bond" evidence="18">
    <location>
        <begin position="369"/>
        <end position="448"/>
    </location>
</feature>
<feature type="binding site" evidence="17">
    <location>
        <position position="344"/>
    </location>
    <ligand>
        <name>Ca(2+)</name>
        <dbReference type="ChEBI" id="CHEBI:29108"/>
        <label>1</label>
    </ligand>
</feature>
<keyword evidence="14 18" id="KW-1015">Disulfide bond</keyword>
<keyword evidence="5" id="KW-0272">Extracellular matrix</keyword>
<dbReference type="EMBL" id="JAUCMX010000021">
    <property type="protein sequence ID" value="KAK3514388.1"/>
    <property type="molecule type" value="Genomic_DNA"/>
</dbReference>
<feature type="domain" description="Peptidase M12B" evidence="21">
    <location>
        <begin position="249"/>
        <end position="453"/>
    </location>
</feature>
<dbReference type="GO" id="GO:0046872">
    <property type="term" value="F:metal ion binding"/>
    <property type="evidence" value="ECO:0007669"/>
    <property type="project" value="UniProtKB-KW"/>
</dbReference>
<organism evidence="23 24">
    <name type="scientific">Hemibagrus guttatus</name>
    <dbReference type="NCBI Taxonomy" id="175788"/>
    <lineage>
        <taxon>Eukaryota</taxon>
        <taxon>Metazoa</taxon>
        <taxon>Chordata</taxon>
        <taxon>Craniata</taxon>
        <taxon>Vertebrata</taxon>
        <taxon>Euteleostomi</taxon>
        <taxon>Actinopterygii</taxon>
        <taxon>Neopterygii</taxon>
        <taxon>Teleostei</taxon>
        <taxon>Ostariophysi</taxon>
        <taxon>Siluriformes</taxon>
        <taxon>Bagridae</taxon>
        <taxon>Hemibagrus</taxon>
    </lineage>
</organism>
<dbReference type="SMART" id="SM00209">
    <property type="entry name" value="TSP1"/>
    <property type="match status" value="3"/>
</dbReference>
<gene>
    <name evidence="23" type="ORF">QTP70_017595</name>
</gene>
<evidence type="ECO:0000256" key="10">
    <source>
        <dbReference type="ARBA" id="ARBA00022801"/>
    </source>
</evidence>
<name>A0AAE0Q7E4_9TELE</name>
<keyword evidence="12" id="KW-0482">Metalloprotease</keyword>
<evidence type="ECO:0000313" key="23">
    <source>
        <dbReference type="EMBL" id="KAK3514388.1"/>
    </source>
</evidence>
<keyword evidence="9" id="KW-0677">Repeat</keyword>
<evidence type="ECO:0000256" key="3">
    <source>
        <dbReference type="ARBA" id="ARBA00012180"/>
    </source>
</evidence>
<dbReference type="PROSITE" id="PS50092">
    <property type="entry name" value="TSP1"/>
    <property type="match status" value="3"/>
</dbReference>
<evidence type="ECO:0000256" key="6">
    <source>
        <dbReference type="ARBA" id="ARBA00022670"/>
    </source>
</evidence>
<comment type="caution">
    <text evidence="19">Lacks conserved residue(s) required for the propagation of feature annotation.</text>
</comment>
<evidence type="ECO:0000256" key="12">
    <source>
        <dbReference type="ARBA" id="ARBA00023049"/>
    </source>
</evidence>
<evidence type="ECO:0000256" key="5">
    <source>
        <dbReference type="ARBA" id="ARBA00022530"/>
    </source>
</evidence>
<keyword evidence="20" id="KW-0175">Coiled coil</keyword>
<dbReference type="SUPFAM" id="SSF55486">
    <property type="entry name" value="Metalloproteases ('zincins'), catalytic domain"/>
    <property type="match status" value="1"/>
</dbReference>
<comment type="cofactor">
    <cofactor evidence="17">
        <name>Zn(2+)</name>
        <dbReference type="ChEBI" id="CHEBI:29105"/>
    </cofactor>
    <text evidence="17">Binds 1 zinc ion per subunit.</text>
</comment>
<dbReference type="Gene3D" id="3.30.70.270">
    <property type="match status" value="1"/>
</dbReference>
<feature type="binding site" evidence="17 19">
    <location>
        <position position="401"/>
    </location>
    <ligand>
        <name>Zn(2+)</name>
        <dbReference type="ChEBI" id="CHEBI:29105"/>
        <note>catalytic</note>
    </ligand>
</feature>
<keyword evidence="6" id="KW-0645">Protease</keyword>
<dbReference type="GO" id="GO:0006508">
    <property type="term" value="P:proteolysis"/>
    <property type="evidence" value="ECO:0007669"/>
    <property type="project" value="UniProtKB-KW"/>
</dbReference>
<feature type="disulfide bond" evidence="18">
    <location>
        <begin position="486"/>
        <end position="509"/>
    </location>
</feature>
<feature type="disulfide bond" evidence="18">
    <location>
        <begin position="560"/>
        <end position="598"/>
    </location>
</feature>
<dbReference type="Pfam" id="PF19030">
    <property type="entry name" value="TSP1_ADAMTS"/>
    <property type="match status" value="2"/>
</dbReference>
<protein>
    <recommendedName>
        <fullName evidence="3">ribonuclease H</fullName>
        <ecNumber evidence="3">3.1.26.4</ecNumber>
    </recommendedName>
</protein>
<dbReference type="PRINTS" id="PR01857">
    <property type="entry name" value="ADAMTSFAMILY"/>
</dbReference>
<evidence type="ECO:0000256" key="14">
    <source>
        <dbReference type="ARBA" id="ARBA00023157"/>
    </source>
</evidence>
<dbReference type="PROSITE" id="PS50878">
    <property type="entry name" value="RT_POL"/>
    <property type="match status" value="1"/>
</dbReference>
<dbReference type="GO" id="GO:0004222">
    <property type="term" value="F:metalloendopeptidase activity"/>
    <property type="evidence" value="ECO:0007669"/>
    <property type="project" value="InterPro"/>
</dbReference>
<evidence type="ECO:0000256" key="18">
    <source>
        <dbReference type="PIRSR" id="PIRSR613273-3"/>
    </source>
</evidence>
<dbReference type="Pfam" id="PF19236">
    <property type="entry name" value="ADAMTS_CR_3"/>
    <property type="match status" value="1"/>
</dbReference>
<evidence type="ECO:0000256" key="13">
    <source>
        <dbReference type="ARBA" id="ARBA00023145"/>
    </source>
</evidence>
<dbReference type="InterPro" id="IPR002870">
    <property type="entry name" value="Peptidase_M12B_N"/>
</dbReference>
<dbReference type="Gene3D" id="2.20.100.10">
    <property type="entry name" value="Thrombospondin type-1 (TSP1) repeat"/>
    <property type="match status" value="3"/>
</dbReference>
<dbReference type="InterPro" id="IPR010294">
    <property type="entry name" value="ADAMTS_spacer1"/>
</dbReference>
<sequence>MINDISIEGLATDLMCSLSCFLSLGLSAISSDYLKSRLKEYGLVMPISTDSGGHFLSHLLSANHKQRVKRNVPYATEPAGEKLFFNVTAFGKEFHLRLWPNRRLVAPGAMVEWHDEILVPGNGTENDTHTDRILRRELLKTDCNFIGDITDMPGASVAINNCDGLAGMIRTNSDEYFIEPLERGTQQLEENGRVHVVYRRSALLQTPSDISVDYENPEPELSVPGALDNIAKQVNHTSRRRRHAGDDDYNIEVLLGVDDSVVRFHGKEHVQNYLLTLMNIVNEIYHDESLGVHINVVLVRMIMLGYAKSISLIERGNPSRSLENVCRWAFVQQKEDPEHSEHHDHAIFLTRQGFGPTGMQGYAPVTGMCHPVRSCTLNHEDGFSSAFVVAHETGHVLGMEHDGQGNRCGDETAMGSVMAPLVQAAFHRYHWSMCSGQELKRYIHSYDCLLDDPFKHDWPQLPELPGINYSMDEQCRFDFGVGYKICTSFRTFDPCKQLWCSHPDNPYFCKTKKGPPLDGTECAPGKWCYKGHCMWKNANQVKQDGAWGMWTKYGSCSRSCGTGVRFRTRQCNNPAPSNGGQDCPGVNYEFQLCNTDDCPKHFEDFRAQQCQLRNSHFEYQNTKHHWLPYEHPDASKRCHLYCQSKETSDVAYMKQLVHDGTRCSYKDPYSICVRGECVKVGCDKEIGSDKEEDKCGVCGGDNSHCRTVKGTFTRTPKKAGYLKMFLIPPGARHVIIQEHEASPHFLAVKNQATGHYILNGKGDEVRSRSFIDLGVEWDYVIEEDAETLHTDGPLHDAVIILKREEHRVTYKSGGRRTQVDYILCRRGNLKEISDCKVVVGESVARQHRMVVCRMTLMVCKKKRSKIEKKTKWWKLKKEECCEEFRQKLRQALGGQVVRPDYWETTAEVIRETGRKVLGVSSGRRKEDKETWWWNEEVQDSIQRKRLAKKKWDMDRTEENRQEYKELQRRVKREVSKAKQKAYEELYTRLDTREGEKDLYRLARQRDRDGKDVQQVRVIKDRDGRVLTSEESVQRRWKEYFEELMNEENEREKRVEGVNSVEQKVDKIRKDEVRKALKRMKSGKAVGPDDIPVEVWKCLGEAAVEFLANLFNRVLESERMSEEWRRSVLVPIFKNKGDVQSCSNYRGIKLMSHTMKVWERVVEARLRKVVENCEQQHGFMPRKSTTDAIFALRILMEKYRDGQKELHCVFVDLEKAYDRVPREELWYCMRKSGVAEKYVRVVQDMYERSRTVVRCAVGQTEEFNLEVGLHQGSALSPFLFAIVMDQLSEEVRQESPWTMMFADDIVICSESREQVEENLERWRFALERRGMKVSRSKTEYMCVNEREGSGTVRLQGEEVKKVQEFKYLGSTVQSNGECGKEIIPKDNETRSSLMYKYIIHEDSVPINNNNVIQEDTYEWALKSWSQCSQPCAGGFQYTKYGCRKKGDNKMVHRSYCDISKKPKPIRRMCNLQDCTQPQWIAEEWEHCTKTCGNLGFQIRTVRCVQFLHEGTNRSIHSKYCSGEKPETRRPCNRIPCPAHWRIGAWSEDVGGLHPRAFLGAVPLPVHEVLKTGSNPPGVQKDLLMSRDGGGSSQTPVSMVDEYAGLRRETWKVGQKR</sequence>
<dbReference type="CDD" id="cd01650">
    <property type="entry name" value="RT_nLTR_like"/>
    <property type="match status" value="1"/>
</dbReference>
<feature type="disulfide bond" evidence="18">
    <location>
        <begin position="495"/>
        <end position="528"/>
    </location>
</feature>
<dbReference type="Pfam" id="PF00078">
    <property type="entry name" value="RVT_1"/>
    <property type="match status" value="1"/>
</dbReference>
<dbReference type="Pfam" id="PF17771">
    <property type="entry name" value="ADAMTS_CR_2"/>
    <property type="match status" value="1"/>
</dbReference>
<dbReference type="GO" id="GO:0004523">
    <property type="term" value="F:RNA-DNA hybrid ribonuclease activity"/>
    <property type="evidence" value="ECO:0007669"/>
    <property type="project" value="UniProtKB-EC"/>
</dbReference>
<feature type="disulfide bond" evidence="18">
    <location>
        <begin position="326"/>
        <end position="375"/>
    </location>
</feature>
<dbReference type="Gene3D" id="3.40.390.10">
    <property type="entry name" value="Collagenase (Catalytic Domain)"/>
    <property type="match status" value="1"/>
</dbReference>
<evidence type="ECO:0000259" key="21">
    <source>
        <dbReference type="PROSITE" id="PS50215"/>
    </source>
</evidence>
<dbReference type="FunFam" id="2.20.100.10:FF:000011">
    <property type="entry name" value="A disintegrin and metalloproteinase with thrombospondin motifs 3"/>
    <property type="match status" value="1"/>
</dbReference>
<evidence type="ECO:0000313" key="24">
    <source>
        <dbReference type="Proteomes" id="UP001274896"/>
    </source>
</evidence>
<keyword evidence="24" id="KW-1185">Reference proteome</keyword>
<evidence type="ECO:0000256" key="17">
    <source>
        <dbReference type="PIRSR" id="PIRSR613273-2"/>
    </source>
</evidence>
<evidence type="ECO:0000256" key="20">
    <source>
        <dbReference type="SAM" id="Coils"/>
    </source>
</evidence>
<feature type="binding site" evidence="17">
    <location>
        <position position="451"/>
    </location>
    <ligand>
        <name>Ca(2+)</name>
        <dbReference type="ChEBI" id="CHEBI:29108"/>
        <label>1</label>
    </ligand>
</feature>
<dbReference type="GO" id="GO:0031012">
    <property type="term" value="C:extracellular matrix"/>
    <property type="evidence" value="ECO:0007669"/>
    <property type="project" value="TreeGrafter"/>
</dbReference>
<dbReference type="SUPFAM" id="SSF82895">
    <property type="entry name" value="TSP-1 type 1 repeat"/>
    <property type="match status" value="3"/>
</dbReference>
<feature type="disulfide bond" evidence="18">
    <location>
        <begin position="571"/>
        <end position="583"/>
    </location>
</feature>
<feature type="disulfide bond" evidence="18">
    <location>
        <begin position="556"/>
        <end position="593"/>
    </location>
</feature>
<evidence type="ECO:0000256" key="16">
    <source>
        <dbReference type="PIRSR" id="PIRSR613273-1"/>
    </source>
</evidence>
<reference evidence="23" key="1">
    <citation type="submission" date="2023-06" db="EMBL/GenBank/DDBJ databases">
        <title>Male Hemibagrus guttatus genome.</title>
        <authorList>
            <person name="Bian C."/>
        </authorList>
    </citation>
    <scope>NUCLEOTIDE SEQUENCE</scope>
    <source>
        <strain evidence="23">Male_cb2023</strain>
        <tissue evidence="23">Muscle</tissue>
    </source>
</reference>
<feature type="binding site" evidence="17">
    <location>
        <position position="448"/>
    </location>
    <ligand>
        <name>Ca(2+)</name>
        <dbReference type="ChEBI" id="CHEBI:29108"/>
        <label>1</label>
    </ligand>
</feature>
<dbReference type="InterPro" id="IPR024079">
    <property type="entry name" value="MetalloPept_cat_dom_sf"/>
</dbReference>
<keyword evidence="11 17" id="KW-0862">Zinc</keyword>
<dbReference type="FunFam" id="2.60.120.830:FF:000001">
    <property type="entry name" value="A disintegrin and metalloproteinase with thrombospondin motifs 1"/>
    <property type="match status" value="1"/>
</dbReference>
<keyword evidence="13" id="KW-0865">Zymogen</keyword>
<evidence type="ECO:0000256" key="11">
    <source>
        <dbReference type="ARBA" id="ARBA00022833"/>
    </source>
</evidence>
<dbReference type="PANTHER" id="PTHR13723">
    <property type="entry name" value="ADAMTS A DISINTEGRIN AND METALLOPROTEASE WITH THROMBOSPONDIN MOTIFS PROTEASE"/>
    <property type="match status" value="1"/>
</dbReference>
<comment type="similarity">
    <text evidence="2">Belongs to the beta type-B retroviral polymerase family. HERV class-II K(HML-2) pol subfamily.</text>
</comment>